<evidence type="ECO:0000256" key="5">
    <source>
        <dbReference type="HAMAP-Rule" id="MF_00191"/>
    </source>
</evidence>
<dbReference type="NCBIfam" id="TIGR00216">
    <property type="entry name" value="ispH_lytB"/>
    <property type="match status" value="1"/>
</dbReference>
<dbReference type="EC" id="1.17.7.4" evidence="5"/>
<comment type="caution">
    <text evidence="5">Lacks conserved residue(s) required for the propagation of feature annotation.</text>
</comment>
<comment type="catalytic activity">
    <reaction evidence="5">
        <text>dimethylallyl diphosphate + 2 oxidized [2Fe-2S]-[ferredoxin] + H2O = (2E)-4-hydroxy-3-methylbut-2-enyl diphosphate + 2 reduced [2Fe-2S]-[ferredoxin] + 2 H(+)</text>
        <dbReference type="Rhea" id="RHEA:24825"/>
        <dbReference type="Rhea" id="RHEA-COMP:10000"/>
        <dbReference type="Rhea" id="RHEA-COMP:10001"/>
        <dbReference type="ChEBI" id="CHEBI:15377"/>
        <dbReference type="ChEBI" id="CHEBI:15378"/>
        <dbReference type="ChEBI" id="CHEBI:33737"/>
        <dbReference type="ChEBI" id="CHEBI:33738"/>
        <dbReference type="ChEBI" id="CHEBI:57623"/>
        <dbReference type="ChEBI" id="CHEBI:128753"/>
        <dbReference type="EC" id="1.17.7.4"/>
    </reaction>
</comment>
<evidence type="ECO:0000256" key="2">
    <source>
        <dbReference type="ARBA" id="ARBA00022723"/>
    </source>
</evidence>
<dbReference type="Gene3D" id="3.40.50.11270">
    <property type="match status" value="1"/>
</dbReference>
<dbReference type="NCBIfam" id="NF002187">
    <property type="entry name" value="PRK01045.1-1"/>
    <property type="match status" value="1"/>
</dbReference>
<keyword evidence="3 5" id="KW-0408">Iron</keyword>
<dbReference type="GO" id="GO:0051539">
    <property type="term" value="F:4 iron, 4 sulfur cluster binding"/>
    <property type="evidence" value="ECO:0007669"/>
    <property type="project" value="UniProtKB-UniRule"/>
</dbReference>
<dbReference type="GO" id="GO:0046872">
    <property type="term" value="F:metal ion binding"/>
    <property type="evidence" value="ECO:0007669"/>
    <property type="project" value="UniProtKB-KW"/>
</dbReference>
<feature type="binding site" evidence="5">
    <location>
        <position position="218"/>
    </location>
    <ligand>
        <name>(2E)-4-hydroxy-3-methylbut-2-enyl diphosphate</name>
        <dbReference type="ChEBI" id="CHEBI:128753"/>
    </ligand>
</feature>
<keyword evidence="1 5" id="KW-0004">4Fe-4S</keyword>
<dbReference type="UniPathway" id="UPA00056">
    <property type="reaction ID" value="UER00097"/>
</dbReference>
<feature type="binding site" evidence="5">
    <location>
        <position position="40"/>
    </location>
    <ligand>
        <name>dimethylallyl diphosphate</name>
        <dbReference type="ChEBI" id="CHEBI:57623"/>
    </ligand>
</feature>
<dbReference type="GO" id="GO:0016114">
    <property type="term" value="P:terpenoid biosynthetic process"/>
    <property type="evidence" value="ECO:0007669"/>
    <property type="project" value="UniProtKB-UniRule"/>
</dbReference>
<feature type="binding site" evidence="5">
    <location>
        <position position="262"/>
    </location>
    <ligand>
        <name>isopentenyl diphosphate</name>
        <dbReference type="ChEBI" id="CHEBI:128769"/>
    </ligand>
</feature>
<comment type="caution">
    <text evidence="6">The sequence shown here is derived from an EMBL/GenBank/DDBJ whole genome shotgun (WGS) entry which is preliminary data.</text>
</comment>
<dbReference type="HAMAP" id="MF_00191">
    <property type="entry name" value="IspH"/>
    <property type="match status" value="1"/>
</dbReference>
<comment type="function">
    <text evidence="5">Catalyzes the conversion of 1-hydroxy-2-methyl-2-(E)-butenyl 4-diphosphate (HMBPP) into a mixture of isopentenyl diphosphate (IPP) and dimethylallyl diphosphate (DMAPP). Acts in the terminal step of the DOXP/MEP pathway for isoprenoid precursor biosynthesis.</text>
</comment>
<comment type="catalytic activity">
    <reaction evidence="5">
        <text>isopentenyl diphosphate + 2 oxidized [2Fe-2S]-[ferredoxin] + H2O = (2E)-4-hydroxy-3-methylbut-2-enyl diphosphate + 2 reduced [2Fe-2S]-[ferredoxin] + 2 H(+)</text>
        <dbReference type="Rhea" id="RHEA:24488"/>
        <dbReference type="Rhea" id="RHEA-COMP:10000"/>
        <dbReference type="Rhea" id="RHEA-COMP:10001"/>
        <dbReference type="ChEBI" id="CHEBI:15377"/>
        <dbReference type="ChEBI" id="CHEBI:15378"/>
        <dbReference type="ChEBI" id="CHEBI:33737"/>
        <dbReference type="ChEBI" id="CHEBI:33738"/>
        <dbReference type="ChEBI" id="CHEBI:128753"/>
        <dbReference type="ChEBI" id="CHEBI:128769"/>
        <dbReference type="EC" id="1.17.7.4"/>
    </reaction>
</comment>
<feature type="binding site" evidence="5">
    <location>
        <position position="218"/>
    </location>
    <ligand>
        <name>dimethylallyl diphosphate</name>
        <dbReference type="ChEBI" id="CHEBI:57623"/>
    </ligand>
</feature>
<organism evidence="6 7">
    <name type="scientific">Candidatus Sherwoodlollariibacterium unditelluris</name>
    <dbReference type="NCBI Taxonomy" id="1974757"/>
    <lineage>
        <taxon>Bacteria</taxon>
        <taxon>Pseudomonadati</taxon>
        <taxon>Candidatus Omnitrophota</taxon>
        <taxon>Candidatus Sherwoodlollariibacterium</taxon>
    </lineage>
</organism>
<keyword evidence="2 5" id="KW-0479">Metal-binding</keyword>
<dbReference type="InterPro" id="IPR003451">
    <property type="entry name" value="LytB/IspH"/>
</dbReference>
<feature type="binding site" evidence="5">
    <location>
        <position position="220"/>
    </location>
    <ligand>
        <name>dimethylallyl diphosphate</name>
        <dbReference type="ChEBI" id="CHEBI:57623"/>
    </ligand>
</feature>
<gene>
    <name evidence="5" type="primary">ispH</name>
    <name evidence="6" type="ORF">COX41_06095</name>
</gene>
<evidence type="ECO:0000313" key="6">
    <source>
        <dbReference type="EMBL" id="PIP18850.1"/>
    </source>
</evidence>
<feature type="binding site" evidence="5">
    <location>
        <position position="40"/>
    </location>
    <ligand>
        <name>isopentenyl diphosphate</name>
        <dbReference type="ChEBI" id="CHEBI:128769"/>
    </ligand>
</feature>
<comment type="similarity">
    <text evidence="5">Belongs to the IspH family.</text>
</comment>
<feature type="binding site" evidence="5">
    <location>
        <position position="72"/>
    </location>
    <ligand>
        <name>dimethylallyl diphosphate</name>
        <dbReference type="ChEBI" id="CHEBI:57623"/>
    </ligand>
</feature>
<sequence length="278" mass="30503">MQINIAKSAGFCFGVKRALQIAHKAAVSGGNIFMLGDIVHNEAVVKAIERAGIKKIKSLSRRKNGILLIRAHGVSAKTITKAKSLGFGIIDATCPMVKEIHRIVRESKKQGYYIIVIGEATHDEVKGIVGQVNNRALVIDSSGNIPIDRIKKIKKAAVVVQSTQNIEQVVKIIGALKQHIPNVRFFNTVCKPTRTKQEEINSLSLQNEAMVIIGSRTSANTKRLFEISKSLNRKSYWISSKDELKPKWFRGVLTVGVTAGASTPEATIKEITATILHF</sequence>
<dbReference type="GO" id="GO:0019288">
    <property type="term" value="P:isopentenyl diphosphate biosynthetic process, methylerythritol 4-phosphate pathway"/>
    <property type="evidence" value="ECO:0007669"/>
    <property type="project" value="UniProtKB-UniRule"/>
</dbReference>
<feature type="binding site" evidence="5">
    <location>
        <position position="220"/>
    </location>
    <ligand>
        <name>isopentenyl diphosphate</name>
        <dbReference type="ChEBI" id="CHEBI:128769"/>
    </ligand>
</feature>
<dbReference type="PANTHER" id="PTHR30426">
    <property type="entry name" value="4-HYDROXY-3-METHYLBUT-2-ENYL DIPHOSPHATE REDUCTASE"/>
    <property type="match status" value="1"/>
</dbReference>
<feature type="binding site" evidence="5">
    <location>
        <position position="122"/>
    </location>
    <ligand>
        <name>isopentenyl diphosphate</name>
        <dbReference type="ChEBI" id="CHEBI:128769"/>
    </ligand>
</feature>
<dbReference type="EMBL" id="PCRK01000156">
    <property type="protein sequence ID" value="PIP18850.1"/>
    <property type="molecule type" value="Genomic_DNA"/>
</dbReference>
<comment type="pathway">
    <text evidence="5">Isoprenoid biosynthesis; isopentenyl diphosphate biosynthesis via DXP pathway; isopentenyl diphosphate from 1-deoxy-D-xylulose 5-phosphate: step 6/6.</text>
</comment>
<evidence type="ECO:0000256" key="4">
    <source>
        <dbReference type="ARBA" id="ARBA00023014"/>
    </source>
</evidence>
<dbReference type="Gene3D" id="3.40.1010.20">
    <property type="entry name" value="4-hydroxy-3-methylbut-2-enyl diphosphate reductase, catalytic domain"/>
    <property type="match status" value="2"/>
</dbReference>
<feature type="binding site" evidence="5">
    <location>
        <position position="220"/>
    </location>
    <ligand>
        <name>(2E)-4-hydroxy-3-methylbut-2-enyl diphosphate</name>
        <dbReference type="ChEBI" id="CHEBI:128753"/>
    </ligand>
</feature>
<feature type="binding site" evidence="5">
    <location>
        <position position="122"/>
    </location>
    <ligand>
        <name>(2E)-4-hydroxy-3-methylbut-2-enyl diphosphate</name>
        <dbReference type="ChEBI" id="CHEBI:128753"/>
    </ligand>
</feature>
<comment type="pathway">
    <text evidence="5">Isoprenoid biosynthesis; dimethylallyl diphosphate biosynthesis; dimethylallyl diphosphate from (2E)-4-hydroxy-3-methylbutenyl diphosphate: step 1/1.</text>
</comment>
<feature type="binding site" evidence="5">
    <location>
        <position position="218"/>
    </location>
    <ligand>
        <name>isopentenyl diphosphate</name>
        <dbReference type="ChEBI" id="CHEBI:128769"/>
    </ligand>
</feature>
<feature type="binding site" evidence="5">
    <location>
        <position position="12"/>
    </location>
    <ligand>
        <name>[4Fe-4S] cluster</name>
        <dbReference type="ChEBI" id="CHEBI:49883"/>
    </ligand>
</feature>
<dbReference type="UniPathway" id="UPA00059">
    <property type="reaction ID" value="UER00105"/>
</dbReference>
<feature type="binding site" evidence="5">
    <location>
        <position position="262"/>
    </location>
    <ligand>
        <name>dimethylallyl diphosphate</name>
        <dbReference type="ChEBI" id="CHEBI:57623"/>
    </ligand>
</feature>
<evidence type="ECO:0000313" key="7">
    <source>
        <dbReference type="Proteomes" id="UP000231292"/>
    </source>
</evidence>
<name>A0A2G9YHY5_9BACT</name>
<evidence type="ECO:0000256" key="3">
    <source>
        <dbReference type="ARBA" id="ARBA00023004"/>
    </source>
</evidence>
<dbReference type="GO" id="GO:0051745">
    <property type="term" value="F:4-hydroxy-3-methylbut-2-enyl diphosphate reductase activity"/>
    <property type="evidence" value="ECO:0007669"/>
    <property type="project" value="UniProtKB-UniRule"/>
</dbReference>
<keyword evidence="5" id="KW-0414">Isoprene biosynthesis</keyword>
<feature type="binding site" evidence="5">
    <location>
        <position position="162"/>
    </location>
    <ligand>
        <name>(2E)-4-hydroxy-3-methylbut-2-enyl diphosphate</name>
        <dbReference type="ChEBI" id="CHEBI:128753"/>
    </ligand>
</feature>
<evidence type="ECO:0000256" key="1">
    <source>
        <dbReference type="ARBA" id="ARBA00022485"/>
    </source>
</evidence>
<dbReference type="AlphaFoldDB" id="A0A2G9YHY5"/>
<feature type="binding site" evidence="5">
    <location>
        <position position="94"/>
    </location>
    <ligand>
        <name>[4Fe-4S] cluster</name>
        <dbReference type="ChEBI" id="CHEBI:49883"/>
    </ligand>
</feature>
<dbReference type="Proteomes" id="UP000231292">
    <property type="component" value="Unassembled WGS sequence"/>
</dbReference>
<feature type="active site" description="Proton donor" evidence="5">
    <location>
        <position position="124"/>
    </location>
</feature>
<comment type="cofactor">
    <cofactor evidence="5">
        <name>[4Fe-4S] cluster</name>
        <dbReference type="ChEBI" id="CHEBI:49883"/>
    </cofactor>
    <text evidence="5">Binds 1 [4Fe-4S] cluster per subunit.</text>
</comment>
<feature type="binding site" evidence="5">
    <location>
        <position position="262"/>
    </location>
    <ligand>
        <name>(2E)-4-hydroxy-3-methylbut-2-enyl diphosphate</name>
        <dbReference type="ChEBI" id="CHEBI:128753"/>
    </ligand>
</feature>
<feature type="binding site" evidence="5">
    <location>
        <position position="72"/>
    </location>
    <ligand>
        <name>(2E)-4-hydroxy-3-methylbut-2-enyl diphosphate</name>
        <dbReference type="ChEBI" id="CHEBI:128753"/>
    </ligand>
</feature>
<keyword evidence="4 5" id="KW-0411">Iron-sulfur</keyword>
<protein>
    <recommendedName>
        <fullName evidence="5">4-hydroxy-3-methylbut-2-enyl diphosphate reductase</fullName>
        <shortName evidence="5">HMBPP reductase</shortName>
        <ecNumber evidence="5">1.17.7.4</ecNumber>
    </recommendedName>
</protein>
<dbReference type="GO" id="GO:0050992">
    <property type="term" value="P:dimethylallyl diphosphate biosynthetic process"/>
    <property type="evidence" value="ECO:0007669"/>
    <property type="project" value="UniProtKB-UniRule"/>
</dbReference>
<feature type="binding site" evidence="5">
    <location>
        <position position="40"/>
    </location>
    <ligand>
        <name>(2E)-4-hydroxy-3-methylbut-2-enyl diphosphate</name>
        <dbReference type="ChEBI" id="CHEBI:128753"/>
    </ligand>
</feature>
<dbReference type="Pfam" id="PF02401">
    <property type="entry name" value="LYTB"/>
    <property type="match status" value="1"/>
</dbReference>
<feature type="binding site" evidence="5">
    <location>
        <position position="72"/>
    </location>
    <ligand>
        <name>isopentenyl diphosphate</name>
        <dbReference type="ChEBI" id="CHEBI:128769"/>
    </ligand>
</feature>
<dbReference type="PANTHER" id="PTHR30426:SF0">
    <property type="entry name" value="4-HYDROXY-3-METHYLBUT-2-ENYL DIPHOSPHATE REDUCTASE"/>
    <property type="match status" value="1"/>
</dbReference>
<feature type="binding site" evidence="5">
    <location>
        <position position="190"/>
    </location>
    <ligand>
        <name>[4Fe-4S] cluster</name>
        <dbReference type="ChEBI" id="CHEBI:49883"/>
    </ligand>
</feature>
<proteinExistence type="inferred from homology"/>
<reference evidence="6 7" key="1">
    <citation type="submission" date="2017-09" db="EMBL/GenBank/DDBJ databases">
        <title>Depth-based differentiation of microbial function through sediment-hosted aquifers and enrichment of novel symbionts in the deep terrestrial subsurface.</title>
        <authorList>
            <person name="Probst A.J."/>
            <person name="Ladd B."/>
            <person name="Jarett J.K."/>
            <person name="Geller-Mcgrath D.E."/>
            <person name="Sieber C.M."/>
            <person name="Emerson J.B."/>
            <person name="Anantharaman K."/>
            <person name="Thomas B.C."/>
            <person name="Malmstrom R."/>
            <person name="Stieglmeier M."/>
            <person name="Klingl A."/>
            <person name="Woyke T."/>
            <person name="Ryan C.M."/>
            <person name="Banfield J.F."/>
        </authorList>
    </citation>
    <scope>NUCLEOTIDE SEQUENCE [LARGE SCALE GENOMIC DNA]</scope>
    <source>
        <strain evidence="6">CG23_combo_of_CG06-09_8_20_14_all_41_10</strain>
    </source>
</reference>
<accession>A0A2G9YHY5</accession>
<feature type="binding site" evidence="5">
    <location>
        <position position="122"/>
    </location>
    <ligand>
        <name>dimethylallyl diphosphate</name>
        <dbReference type="ChEBI" id="CHEBI:57623"/>
    </ligand>
</feature>
<dbReference type="CDD" id="cd13944">
    <property type="entry name" value="lytB_ispH"/>
    <property type="match status" value="1"/>
</dbReference>
<keyword evidence="5" id="KW-0560">Oxidoreductase</keyword>